<dbReference type="InterPro" id="IPR050683">
    <property type="entry name" value="Bact_Polysacc_Export_ATP-bd"/>
</dbReference>
<feature type="domain" description="ABC transporter" evidence="5">
    <location>
        <begin position="2"/>
        <end position="221"/>
    </location>
</feature>
<accession>B7X5C5</accession>
<dbReference type="PANTHER" id="PTHR46743:SF2">
    <property type="entry name" value="TEICHOIC ACIDS EXPORT ATP-BINDING PROTEIN TAGH"/>
    <property type="match status" value="1"/>
</dbReference>
<keyword evidence="4" id="KW-0067">ATP-binding</keyword>
<proteinExistence type="inferred from homology"/>
<name>B7X5C5_COMTK</name>
<dbReference type="EMBL" id="AAUJ02000001">
    <property type="protein sequence ID" value="EED66917.1"/>
    <property type="molecule type" value="Genomic_DNA"/>
</dbReference>
<keyword evidence="3" id="KW-0547">Nucleotide-binding</keyword>
<dbReference type="PROSITE" id="PS00211">
    <property type="entry name" value="ABC_TRANSPORTER_1"/>
    <property type="match status" value="1"/>
</dbReference>
<dbReference type="OrthoDB" id="9778870at2"/>
<dbReference type="InterPro" id="IPR027417">
    <property type="entry name" value="P-loop_NTPase"/>
</dbReference>
<keyword evidence="2" id="KW-0813">Transport</keyword>
<dbReference type="eggNOG" id="COG1134">
    <property type="taxonomic scope" value="Bacteria"/>
</dbReference>
<dbReference type="RefSeq" id="WP_003054139.1">
    <property type="nucleotide sequence ID" value="NZ_AAUJ02000001.1"/>
</dbReference>
<dbReference type="Gene3D" id="3.40.50.300">
    <property type="entry name" value="P-loop containing nucleotide triphosphate hydrolases"/>
    <property type="match status" value="1"/>
</dbReference>
<dbReference type="PANTHER" id="PTHR46743">
    <property type="entry name" value="TEICHOIC ACIDS EXPORT ATP-BINDING PROTEIN TAGH"/>
    <property type="match status" value="1"/>
</dbReference>
<dbReference type="PROSITE" id="PS50893">
    <property type="entry name" value="ABC_TRANSPORTER_2"/>
    <property type="match status" value="1"/>
</dbReference>
<organism evidence="6 7">
    <name type="scientific">Comamonas testosteroni (strain DSM 14576 / KF-1)</name>
    <name type="common">Pseudomonas testosteroni</name>
    <dbReference type="NCBI Taxonomy" id="399795"/>
    <lineage>
        <taxon>Bacteria</taxon>
        <taxon>Pseudomonadati</taxon>
        <taxon>Pseudomonadota</taxon>
        <taxon>Betaproteobacteria</taxon>
        <taxon>Burkholderiales</taxon>
        <taxon>Comamonadaceae</taxon>
        <taxon>Comamonas</taxon>
    </lineage>
</organism>
<evidence type="ECO:0000259" key="5">
    <source>
        <dbReference type="PROSITE" id="PS50893"/>
    </source>
</evidence>
<dbReference type="InterPro" id="IPR017871">
    <property type="entry name" value="ABC_transporter-like_CS"/>
</dbReference>
<evidence type="ECO:0000256" key="1">
    <source>
        <dbReference type="ARBA" id="ARBA00005417"/>
    </source>
</evidence>
<evidence type="ECO:0000313" key="6">
    <source>
        <dbReference type="EMBL" id="EED66917.1"/>
    </source>
</evidence>
<dbReference type="CDD" id="cd03220">
    <property type="entry name" value="ABC_KpsT_Wzt"/>
    <property type="match status" value="1"/>
</dbReference>
<evidence type="ECO:0000313" key="7">
    <source>
        <dbReference type="Proteomes" id="UP000003039"/>
    </source>
</evidence>
<protein>
    <submittedName>
        <fullName evidence="6">ABC transporter related</fullName>
    </submittedName>
</protein>
<comment type="similarity">
    <text evidence="1">Belongs to the ABC transporter superfamily.</text>
</comment>
<evidence type="ECO:0000256" key="4">
    <source>
        <dbReference type="ARBA" id="ARBA00022840"/>
    </source>
</evidence>
<dbReference type="SUPFAM" id="SSF52540">
    <property type="entry name" value="P-loop containing nucleoside triphosphate hydrolases"/>
    <property type="match status" value="1"/>
</dbReference>
<evidence type="ECO:0000256" key="3">
    <source>
        <dbReference type="ARBA" id="ARBA00022741"/>
    </source>
</evidence>
<reference evidence="6 7" key="1">
    <citation type="journal article" date="2004" name="Appl. Environ. Microbiol.">
        <title>Mineralization of individual congeners of linear alkylbenzenesulfonate by defined pairs of heterotrophic bacteria.</title>
        <authorList>
            <person name="Schleheck D."/>
            <person name="Knepper T.P."/>
            <person name="Fischer K."/>
            <person name="Cook A.M."/>
        </authorList>
    </citation>
    <scope>NUCLEOTIDE SEQUENCE [LARGE SCALE GENOMIC DNA]</scope>
    <source>
        <strain evidence="7">DSM 14576 / KF-1</strain>
    </source>
</reference>
<dbReference type="GO" id="GO:0005524">
    <property type="term" value="F:ATP binding"/>
    <property type="evidence" value="ECO:0007669"/>
    <property type="project" value="UniProtKB-KW"/>
</dbReference>
<sequence precursor="true">MIIVNNVHKRYQTPHGAGRWILKGVNISIPSKVSVGLVGRNGAGKSTLLNLIGGIDAPTRGTVERRCRVSWPMGYGGGLQGSLTGRQNAKFVSRLHGFDSPHAMAEKISYIQDFAELGSSFDEPVRTYSSGMKSRLQFGLSLAFDFDVYISDEATSAGDASFKKKASDAFQRIADRSGLIMVSHSDGTLRQFCQAGIWLHEGQAHWFDDIEDALKNYKDSISK</sequence>
<dbReference type="GO" id="GO:0016887">
    <property type="term" value="F:ATP hydrolysis activity"/>
    <property type="evidence" value="ECO:0007669"/>
    <property type="project" value="InterPro"/>
</dbReference>
<dbReference type="InterPro" id="IPR003439">
    <property type="entry name" value="ABC_transporter-like_ATP-bd"/>
</dbReference>
<dbReference type="AlphaFoldDB" id="B7X5C5"/>
<dbReference type="Proteomes" id="UP000003039">
    <property type="component" value="Unassembled WGS sequence"/>
</dbReference>
<dbReference type="InterPro" id="IPR015860">
    <property type="entry name" value="ABC_transpr_TagH-like"/>
</dbReference>
<comment type="caution">
    <text evidence="6">The sequence shown here is derived from an EMBL/GenBank/DDBJ whole genome shotgun (WGS) entry which is preliminary data.</text>
</comment>
<gene>
    <name evidence="6" type="ORF">CtesDRAFT_PD1863</name>
</gene>
<dbReference type="GO" id="GO:0016020">
    <property type="term" value="C:membrane"/>
    <property type="evidence" value="ECO:0007669"/>
    <property type="project" value="InterPro"/>
</dbReference>
<evidence type="ECO:0000256" key="2">
    <source>
        <dbReference type="ARBA" id="ARBA00022448"/>
    </source>
</evidence>
<dbReference type="Pfam" id="PF00005">
    <property type="entry name" value="ABC_tran"/>
    <property type="match status" value="1"/>
</dbReference>
<dbReference type="GO" id="GO:0140359">
    <property type="term" value="F:ABC-type transporter activity"/>
    <property type="evidence" value="ECO:0007669"/>
    <property type="project" value="InterPro"/>
</dbReference>